<organism evidence="2 3">
    <name type="scientific">Candidatus Jacksonbacteria bacterium RIFCSPLOWO2_02_FULL_44_20</name>
    <dbReference type="NCBI Taxonomy" id="1798460"/>
    <lineage>
        <taxon>Bacteria</taxon>
        <taxon>Candidatus Jacksoniibacteriota</taxon>
    </lineage>
</organism>
<comment type="caution">
    <text evidence="2">The sequence shown here is derived from an EMBL/GenBank/DDBJ whole genome shotgun (WGS) entry which is preliminary data.</text>
</comment>
<reference evidence="2 3" key="1">
    <citation type="journal article" date="2016" name="Nat. Commun.">
        <title>Thousands of microbial genomes shed light on interconnected biogeochemical processes in an aquifer system.</title>
        <authorList>
            <person name="Anantharaman K."/>
            <person name="Brown C.T."/>
            <person name="Hug L.A."/>
            <person name="Sharon I."/>
            <person name="Castelle C.J."/>
            <person name="Probst A.J."/>
            <person name="Thomas B.C."/>
            <person name="Singh A."/>
            <person name="Wilkins M.J."/>
            <person name="Karaoz U."/>
            <person name="Brodie E.L."/>
            <person name="Williams K.H."/>
            <person name="Hubbard S.S."/>
            <person name="Banfield J.F."/>
        </authorList>
    </citation>
    <scope>NUCLEOTIDE SEQUENCE [LARGE SCALE GENOMIC DNA]</scope>
</reference>
<feature type="transmembrane region" description="Helical" evidence="1">
    <location>
        <begin position="185"/>
        <end position="205"/>
    </location>
</feature>
<proteinExistence type="predicted"/>
<name>A0A1G2A824_9BACT</name>
<feature type="transmembrane region" description="Helical" evidence="1">
    <location>
        <begin position="146"/>
        <end position="169"/>
    </location>
</feature>
<evidence type="ECO:0008006" key="4">
    <source>
        <dbReference type="Google" id="ProtNLM"/>
    </source>
</evidence>
<feature type="transmembrane region" description="Helical" evidence="1">
    <location>
        <begin position="43"/>
        <end position="62"/>
    </location>
</feature>
<feature type="transmembrane region" description="Helical" evidence="1">
    <location>
        <begin position="109"/>
        <end position="134"/>
    </location>
</feature>
<dbReference type="Proteomes" id="UP000178315">
    <property type="component" value="Unassembled WGS sequence"/>
</dbReference>
<sequence>MDITIHIPTLPFPPIFIPIGIVVVMNLALAYRTWIGNKRHPTNIFFALTALMAALWTVGVSSFQQPQFQLLNGILVRICYLAASLIALFFFLFSYHLGRPIFTLKRWHILTLVISAIVISVIIIAPNVFLAWPVPPDRYLKPEISVFWHIVFAIYFTTVMLLAFYVLFLKSRRLDGFWKKRAKQCFIATAVAFIGGTIFNLYFSLIKDNSLGWVGPIFTIFMVAYIWYHIFWVPGRIPESCRQRR</sequence>
<keyword evidence="1" id="KW-0472">Membrane</keyword>
<dbReference type="AlphaFoldDB" id="A0A1G2A824"/>
<dbReference type="EMBL" id="MHJU01000020">
    <property type="protein sequence ID" value="OGY72931.1"/>
    <property type="molecule type" value="Genomic_DNA"/>
</dbReference>
<keyword evidence="1" id="KW-0812">Transmembrane</keyword>
<keyword evidence="1" id="KW-1133">Transmembrane helix</keyword>
<protein>
    <recommendedName>
        <fullName evidence="4">Histidine kinase N-terminal 7TM region domain-containing protein</fullName>
    </recommendedName>
</protein>
<evidence type="ECO:0000256" key="1">
    <source>
        <dbReference type="SAM" id="Phobius"/>
    </source>
</evidence>
<feature type="transmembrane region" description="Helical" evidence="1">
    <location>
        <begin position="211"/>
        <end position="235"/>
    </location>
</feature>
<feature type="transmembrane region" description="Helical" evidence="1">
    <location>
        <begin position="74"/>
        <end position="97"/>
    </location>
</feature>
<evidence type="ECO:0000313" key="3">
    <source>
        <dbReference type="Proteomes" id="UP000178315"/>
    </source>
</evidence>
<evidence type="ECO:0000313" key="2">
    <source>
        <dbReference type="EMBL" id="OGY72931.1"/>
    </source>
</evidence>
<accession>A0A1G2A824</accession>
<feature type="transmembrane region" description="Helical" evidence="1">
    <location>
        <begin position="12"/>
        <end position="31"/>
    </location>
</feature>
<gene>
    <name evidence="2" type="ORF">A3H61_01525</name>
</gene>